<gene>
    <name evidence="2" type="ORF">BA890_06980</name>
</gene>
<dbReference type="KEGG" id="vna:PN96_06370"/>
<keyword evidence="3" id="KW-1185">Reference proteome</keyword>
<dbReference type="EMBL" id="CP016345">
    <property type="protein sequence ID" value="ANQ12517.1"/>
    <property type="molecule type" value="Genomic_DNA"/>
</dbReference>
<dbReference type="Proteomes" id="UP000092741">
    <property type="component" value="Chromosome 1"/>
</dbReference>
<evidence type="ECO:0000256" key="1">
    <source>
        <dbReference type="SAM" id="MobiDB-lite"/>
    </source>
</evidence>
<proteinExistence type="predicted"/>
<dbReference type="RefSeq" id="WP_020333197.1">
    <property type="nucleotide sequence ID" value="NZ_ATFJ01000003.1"/>
</dbReference>
<reference evidence="2 3" key="1">
    <citation type="submission" date="2016-07" db="EMBL/GenBank/DDBJ databases">
        <title>Developing Vibrio natriegens as a novel, fast-growing host for biotechnology.</title>
        <authorList>
            <person name="Weinstock M.T."/>
            <person name="Hesek E.D."/>
            <person name="Wilson C.M."/>
            <person name="Gibson D.G."/>
        </authorList>
    </citation>
    <scope>NUCLEOTIDE SEQUENCE [LARGE SCALE GENOMIC DNA]</scope>
    <source>
        <strain evidence="2 3">ATCC 14048</strain>
    </source>
</reference>
<organism evidence="2 3">
    <name type="scientific">Vibrio natriegens NBRC 15636 = ATCC 14048 = DSM 759</name>
    <dbReference type="NCBI Taxonomy" id="1219067"/>
    <lineage>
        <taxon>Bacteria</taxon>
        <taxon>Pseudomonadati</taxon>
        <taxon>Pseudomonadota</taxon>
        <taxon>Gammaproteobacteria</taxon>
        <taxon>Vibrionales</taxon>
        <taxon>Vibrionaceae</taxon>
        <taxon>Vibrio</taxon>
    </lineage>
</organism>
<accession>A0AAN1CVF3</accession>
<feature type="region of interest" description="Disordered" evidence="1">
    <location>
        <begin position="1"/>
        <end position="51"/>
    </location>
</feature>
<protein>
    <submittedName>
        <fullName evidence="2">Uncharacterized protein</fullName>
    </submittedName>
</protein>
<dbReference type="GeneID" id="70912409"/>
<name>A0AAN1CVF3_VIBNA</name>
<evidence type="ECO:0000313" key="2">
    <source>
        <dbReference type="EMBL" id="ANQ12517.1"/>
    </source>
</evidence>
<sequence>MPIEIKQMSIRSNVTTEEKKSSKQKKEHQCDGADKGTGALSEVSSQHTAQFQTIKWMHRKLQQENRER</sequence>
<feature type="compositionally biased region" description="Polar residues" evidence="1">
    <location>
        <begin position="42"/>
        <end position="51"/>
    </location>
</feature>
<dbReference type="AlphaFoldDB" id="A0AAN1CVF3"/>
<evidence type="ECO:0000313" key="3">
    <source>
        <dbReference type="Proteomes" id="UP000092741"/>
    </source>
</evidence>